<dbReference type="RefSeq" id="WP_007770021.1">
    <property type="nucleotide sequence ID" value="NZ_AFVW02000002.1"/>
</dbReference>
<dbReference type="Proteomes" id="UP000006455">
    <property type="component" value="Unassembled WGS sequence"/>
</dbReference>
<reference evidence="1 2" key="1">
    <citation type="journal article" date="2011" name="J. Bacteriol.">
        <title>Genome sequence of the Mycobacterium colombiense type strain, CECT 3035.</title>
        <authorList>
            <person name="Gonzalez-Perez M."/>
            <person name="Murcia M.I."/>
            <person name="Landsman D."/>
            <person name="Jordan I.K."/>
            <person name="Marino-Ramirez L."/>
        </authorList>
    </citation>
    <scope>NUCLEOTIDE SEQUENCE [LARGE SCALE GENOMIC DNA]</scope>
    <source>
        <strain evidence="1 2">CECT 3035</strain>
    </source>
</reference>
<evidence type="ECO:0000313" key="1">
    <source>
        <dbReference type="EMBL" id="EJO89508.1"/>
    </source>
</evidence>
<sequence length="279" mass="29955">MTNSTTRREAASPYGEWAGALESLITYRYLASRPHLIDRTHADGLMELRPDLRTSAGAVLGAPLAIAMLDVAGITIDRHWILALTQIDLAVLEDASNVGEVFLAGEVIKEARSQIFTQVRIYDAEDRSRAIGFGTANWSVITETPSGFTYPEPGPGIAGMAEVPPLWQAYSGRRRPDGLIEIPCLSPAIGTDRLHHGPMLVITEAVALEAAAQAAGTDELSIEHLALTIVSPGRVGPFVATPVFVAAQTDTVGCRVELRDHGRADRLVAAAFVQLRVSR</sequence>
<proteinExistence type="predicted"/>
<evidence type="ECO:0000313" key="2">
    <source>
        <dbReference type="Proteomes" id="UP000006455"/>
    </source>
</evidence>
<dbReference type="Gene3D" id="3.10.129.10">
    <property type="entry name" value="Hotdog Thioesterase"/>
    <property type="match status" value="1"/>
</dbReference>
<dbReference type="eggNOG" id="ENOG5031MTR">
    <property type="taxonomic scope" value="Bacteria"/>
</dbReference>
<protein>
    <recommendedName>
        <fullName evidence="3">Thioesterase domain-containing protein</fullName>
    </recommendedName>
</protein>
<dbReference type="GeneID" id="31526406"/>
<dbReference type="OrthoDB" id="4707943at2"/>
<organism evidence="1 2">
    <name type="scientific">Mycobacterium colombiense CECT 3035</name>
    <dbReference type="NCBI Taxonomy" id="1041522"/>
    <lineage>
        <taxon>Bacteria</taxon>
        <taxon>Bacillati</taxon>
        <taxon>Actinomycetota</taxon>
        <taxon>Actinomycetes</taxon>
        <taxon>Mycobacteriales</taxon>
        <taxon>Mycobacteriaceae</taxon>
        <taxon>Mycobacterium</taxon>
        <taxon>Mycobacterium avium complex (MAC)</taxon>
    </lineage>
</organism>
<dbReference type="EMBL" id="AFVW02000002">
    <property type="protein sequence ID" value="EJO89508.1"/>
    <property type="molecule type" value="Genomic_DNA"/>
</dbReference>
<evidence type="ECO:0008006" key="3">
    <source>
        <dbReference type="Google" id="ProtNLM"/>
    </source>
</evidence>
<name>J4TIV6_9MYCO</name>
<accession>J4TIV6</accession>
<dbReference type="STRING" id="1041522.GCA_002105755_02092"/>
<comment type="caution">
    <text evidence="1">The sequence shown here is derived from an EMBL/GenBank/DDBJ whole genome shotgun (WGS) entry which is preliminary data.</text>
</comment>
<gene>
    <name evidence="1" type="ORF">MCOL_V204945</name>
</gene>
<dbReference type="AlphaFoldDB" id="J4TIV6"/>